<comment type="caution">
    <text evidence="1">The sequence shown here is derived from an EMBL/GenBank/DDBJ whole genome shotgun (WGS) entry which is preliminary data.</text>
</comment>
<keyword evidence="2" id="KW-1185">Reference proteome</keyword>
<dbReference type="EMBL" id="JAVRHY010000004">
    <property type="protein sequence ID" value="MDT0617893.1"/>
    <property type="molecule type" value="Genomic_DNA"/>
</dbReference>
<organism evidence="1 2">
    <name type="scientific">Spectribacter acetivorans</name>
    <dbReference type="NCBI Taxonomy" id="3075603"/>
    <lineage>
        <taxon>Bacteria</taxon>
        <taxon>Pseudomonadati</taxon>
        <taxon>Pseudomonadota</taxon>
        <taxon>Gammaproteobacteria</taxon>
        <taxon>Salinisphaerales</taxon>
        <taxon>Salinisphaeraceae</taxon>
        <taxon>Spectribacter</taxon>
    </lineage>
</organism>
<sequence length="74" mass="8352">MKPSPVEIEALQLPAEERAKLAQRLLESLESLSAQEAENLWIAEAARRAREIDEGVTQLVSADELERRVEARLK</sequence>
<dbReference type="Pfam" id="PF09720">
    <property type="entry name" value="Unstab_antitox"/>
    <property type="match status" value="1"/>
</dbReference>
<dbReference type="RefSeq" id="WP_311657848.1">
    <property type="nucleotide sequence ID" value="NZ_JAVRHY010000004.1"/>
</dbReference>
<evidence type="ECO:0000313" key="1">
    <source>
        <dbReference type="EMBL" id="MDT0617893.1"/>
    </source>
</evidence>
<proteinExistence type="predicted"/>
<dbReference type="InterPro" id="IPR013406">
    <property type="entry name" value="CHP02574_addiction_mod"/>
</dbReference>
<protein>
    <submittedName>
        <fullName evidence="1">Addiction module protein</fullName>
    </submittedName>
</protein>
<gene>
    <name evidence="1" type="ORF">RM531_05370</name>
</gene>
<name>A0ABU3B9D8_9GAMM</name>
<evidence type="ECO:0000313" key="2">
    <source>
        <dbReference type="Proteomes" id="UP001259982"/>
    </source>
</evidence>
<dbReference type="Proteomes" id="UP001259982">
    <property type="component" value="Unassembled WGS sequence"/>
</dbReference>
<accession>A0ABU3B9D8</accession>
<reference evidence="1 2" key="1">
    <citation type="submission" date="2023-09" db="EMBL/GenBank/DDBJ databases">
        <authorList>
            <person name="Rey-Velasco X."/>
        </authorList>
    </citation>
    <scope>NUCLEOTIDE SEQUENCE [LARGE SCALE GENOMIC DNA]</scope>
    <source>
        <strain evidence="1 2">P385</strain>
    </source>
</reference>